<accession>A0A7W7PWL0</accession>
<gene>
    <name evidence="1" type="ORF">FHS37_006744</name>
</gene>
<sequence>MDGAAEPVAVKLGVWVSNTKFRRDKLTSEQLVALRELGMEWA</sequence>
<protein>
    <recommendedName>
        <fullName evidence="3">Helicase</fullName>
    </recommendedName>
</protein>
<dbReference type="EMBL" id="JACHJI010000018">
    <property type="protein sequence ID" value="MBB4902647.1"/>
    <property type="molecule type" value="Genomic_DNA"/>
</dbReference>
<keyword evidence="2" id="KW-1185">Reference proteome</keyword>
<evidence type="ECO:0008006" key="3">
    <source>
        <dbReference type="Google" id="ProtNLM"/>
    </source>
</evidence>
<evidence type="ECO:0000313" key="2">
    <source>
        <dbReference type="Proteomes" id="UP000579523"/>
    </source>
</evidence>
<organism evidence="1 2">
    <name type="scientific">Streptomyces griseomycini</name>
    <dbReference type="NCBI Taxonomy" id="66895"/>
    <lineage>
        <taxon>Bacteria</taxon>
        <taxon>Bacillati</taxon>
        <taxon>Actinomycetota</taxon>
        <taxon>Actinomycetes</taxon>
        <taxon>Kitasatosporales</taxon>
        <taxon>Streptomycetaceae</taxon>
        <taxon>Streptomyces</taxon>
    </lineage>
</organism>
<name>A0A7W7PWL0_9ACTN</name>
<proteinExistence type="predicted"/>
<comment type="caution">
    <text evidence="1">The sequence shown here is derived from an EMBL/GenBank/DDBJ whole genome shotgun (WGS) entry which is preliminary data.</text>
</comment>
<evidence type="ECO:0000313" key="1">
    <source>
        <dbReference type="EMBL" id="MBB4902647.1"/>
    </source>
</evidence>
<reference evidence="1 2" key="1">
    <citation type="submission" date="2020-08" db="EMBL/GenBank/DDBJ databases">
        <title>Genomic Encyclopedia of Type Strains, Phase III (KMG-III): the genomes of soil and plant-associated and newly described type strains.</title>
        <authorList>
            <person name="Whitman W."/>
        </authorList>
    </citation>
    <scope>NUCLEOTIDE SEQUENCE [LARGE SCALE GENOMIC DNA]</scope>
    <source>
        <strain evidence="1 2">CECT 3273</strain>
    </source>
</reference>
<dbReference type="Proteomes" id="UP000579523">
    <property type="component" value="Unassembled WGS sequence"/>
</dbReference>
<dbReference type="AlphaFoldDB" id="A0A7W7PWL0"/>